<evidence type="ECO:0000256" key="1">
    <source>
        <dbReference type="ARBA" id="ARBA00022801"/>
    </source>
</evidence>
<sequence length="289" mass="31267">MSNASGYAGFSRCDLDREYSPSSLVSSLPAYLDDYARLSAAARTRHGRVEELRYGSLPEATLDLFPVDQPDAPVMVFVHGGYWQELTKRDSEFAATSFLSAGIAFAAIDYGLAPDHTLDDIVTMVRSSIAWLHANALRFGIDPRRIHVSGSSAGAHLVAMALVADCAQQIASATLLSGIYDLEPLRHTYVNDALGLDLDAAVRNSPIYRLPLQLPPVVIARGGIETSEFIRQHDTMSGLLRQRARVTEIIGPARNHFDLPYDLGDPSTELGRAVLSNIVASTGVQAESA</sequence>
<protein>
    <submittedName>
        <fullName evidence="3">Alpha/beta hydrolase</fullName>
    </submittedName>
</protein>
<evidence type="ECO:0000259" key="2">
    <source>
        <dbReference type="Pfam" id="PF20434"/>
    </source>
</evidence>
<dbReference type="Pfam" id="PF20434">
    <property type="entry name" value="BD-FAE"/>
    <property type="match status" value="1"/>
</dbReference>
<keyword evidence="4" id="KW-1185">Reference proteome</keyword>
<accession>A0A848KBB3</accession>
<evidence type="ECO:0000313" key="4">
    <source>
        <dbReference type="Proteomes" id="UP000535543"/>
    </source>
</evidence>
<gene>
    <name evidence="3" type="ORF">FGL95_14080</name>
</gene>
<dbReference type="InterPro" id="IPR049492">
    <property type="entry name" value="BD-FAE-like_dom"/>
</dbReference>
<dbReference type="AlphaFoldDB" id="A0A848KBB3"/>
<organism evidence="3 4">
    <name type="scientific">Antrihabitans stalactiti</name>
    <dbReference type="NCBI Taxonomy" id="2584121"/>
    <lineage>
        <taxon>Bacteria</taxon>
        <taxon>Bacillati</taxon>
        <taxon>Actinomycetota</taxon>
        <taxon>Actinomycetes</taxon>
        <taxon>Mycobacteriales</taxon>
        <taxon>Nocardiaceae</taxon>
        <taxon>Antrihabitans</taxon>
    </lineage>
</organism>
<dbReference type="InterPro" id="IPR050300">
    <property type="entry name" value="GDXG_lipolytic_enzyme"/>
</dbReference>
<dbReference type="Proteomes" id="UP000535543">
    <property type="component" value="Unassembled WGS sequence"/>
</dbReference>
<dbReference type="SUPFAM" id="SSF53474">
    <property type="entry name" value="alpha/beta-Hydrolases"/>
    <property type="match status" value="1"/>
</dbReference>
<dbReference type="PANTHER" id="PTHR48081">
    <property type="entry name" value="AB HYDROLASE SUPERFAMILY PROTEIN C4A8.06C"/>
    <property type="match status" value="1"/>
</dbReference>
<proteinExistence type="predicted"/>
<dbReference type="Gene3D" id="3.40.50.1820">
    <property type="entry name" value="alpha/beta hydrolase"/>
    <property type="match status" value="1"/>
</dbReference>
<comment type="caution">
    <text evidence="3">The sequence shown here is derived from an EMBL/GenBank/DDBJ whole genome shotgun (WGS) entry which is preliminary data.</text>
</comment>
<dbReference type="GO" id="GO:0016787">
    <property type="term" value="F:hydrolase activity"/>
    <property type="evidence" value="ECO:0007669"/>
    <property type="project" value="UniProtKB-KW"/>
</dbReference>
<feature type="domain" description="BD-FAE-like" evidence="2">
    <location>
        <begin position="69"/>
        <end position="166"/>
    </location>
</feature>
<reference evidence="3 4" key="1">
    <citation type="submission" date="2019-05" db="EMBL/GenBank/DDBJ databases">
        <authorList>
            <person name="Lee S.D."/>
        </authorList>
    </citation>
    <scope>NUCLEOTIDE SEQUENCE [LARGE SCALE GENOMIC DNA]</scope>
    <source>
        <strain evidence="3 4">YC2-7</strain>
    </source>
</reference>
<name>A0A848KBB3_9NOCA</name>
<reference evidence="3 4" key="2">
    <citation type="submission" date="2020-06" db="EMBL/GenBank/DDBJ databases">
        <title>Antribacter stalactiti gen. nov., sp. nov., a new member of the family Nacardiaceae isolated from a cave.</title>
        <authorList>
            <person name="Kim I.S."/>
        </authorList>
    </citation>
    <scope>NUCLEOTIDE SEQUENCE [LARGE SCALE GENOMIC DNA]</scope>
    <source>
        <strain evidence="3 4">YC2-7</strain>
    </source>
</reference>
<keyword evidence="1 3" id="KW-0378">Hydrolase</keyword>
<dbReference type="EMBL" id="VCQU01000004">
    <property type="protein sequence ID" value="NMN96163.1"/>
    <property type="molecule type" value="Genomic_DNA"/>
</dbReference>
<dbReference type="InterPro" id="IPR029058">
    <property type="entry name" value="AB_hydrolase_fold"/>
</dbReference>
<evidence type="ECO:0000313" key="3">
    <source>
        <dbReference type="EMBL" id="NMN96163.1"/>
    </source>
</evidence>
<dbReference type="PANTHER" id="PTHR48081:SF33">
    <property type="entry name" value="KYNURENINE FORMAMIDASE"/>
    <property type="match status" value="1"/>
</dbReference>